<proteinExistence type="predicted"/>
<dbReference type="Proteomes" id="UP001152747">
    <property type="component" value="Unassembled WGS sequence"/>
</dbReference>
<dbReference type="AlphaFoldDB" id="A0A9P1I4G4"/>
<protein>
    <submittedName>
        <fullName evidence="1">Uncharacterized protein</fullName>
    </submittedName>
</protein>
<keyword evidence="2" id="KW-1185">Reference proteome</keyword>
<name>A0A9P1I4G4_9PELO</name>
<accession>A0A9P1I4G4</accession>
<gene>
    <name evidence="1" type="ORF">CAMP_LOCUS487</name>
</gene>
<sequence length="70" mass="8215">MVSRRTLRTIEQRCSSFYLKINWQSTNALNQTIDSINTISLAHCDSIQFQFFHQSIQLSSQSIPPKLKWK</sequence>
<evidence type="ECO:0000313" key="1">
    <source>
        <dbReference type="EMBL" id="CAI5437850.1"/>
    </source>
</evidence>
<dbReference type="EMBL" id="CANHGI010000001">
    <property type="protein sequence ID" value="CAI5437850.1"/>
    <property type="molecule type" value="Genomic_DNA"/>
</dbReference>
<organism evidence="1 2">
    <name type="scientific">Caenorhabditis angaria</name>
    <dbReference type="NCBI Taxonomy" id="860376"/>
    <lineage>
        <taxon>Eukaryota</taxon>
        <taxon>Metazoa</taxon>
        <taxon>Ecdysozoa</taxon>
        <taxon>Nematoda</taxon>
        <taxon>Chromadorea</taxon>
        <taxon>Rhabditida</taxon>
        <taxon>Rhabditina</taxon>
        <taxon>Rhabditomorpha</taxon>
        <taxon>Rhabditoidea</taxon>
        <taxon>Rhabditidae</taxon>
        <taxon>Peloderinae</taxon>
        <taxon>Caenorhabditis</taxon>
    </lineage>
</organism>
<reference evidence="1" key="1">
    <citation type="submission" date="2022-11" db="EMBL/GenBank/DDBJ databases">
        <authorList>
            <person name="Kikuchi T."/>
        </authorList>
    </citation>
    <scope>NUCLEOTIDE SEQUENCE</scope>
    <source>
        <strain evidence="1">PS1010</strain>
    </source>
</reference>
<evidence type="ECO:0000313" key="2">
    <source>
        <dbReference type="Proteomes" id="UP001152747"/>
    </source>
</evidence>
<comment type="caution">
    <text evidence="1">The sequence shown here is derived from an EMBL/GenBank/DDBJ whole genome shotgun (WGS) entry which is preliminary data.</text>
</comment>